<gene>
    <name evidence="2" type="ORF">M9458_013268</name>
</gene>
<dbReference type="AlphaFoldDB" id="A0ABD0QXS2"/>
<proteinExistence type="predicted"/>
<feature type="transmembrane region" description="Helical" evidence="1">
    <location>
        <begin position="27"/>
        <end position="46"/>
    </location>
</feature>
<evidence type="ECO:0000313" key="2">
    <source>
        <dbReference type="EMBL" id="KAL0190570.1"/>
    </source>
</evidence>
<dbReference type="EMBL" id="JAMKFB020000006">
    <property type="protein sequence ID" value="KAL0190570.1"/>
    <property type="molecule type" value="Genomic_DNA"/>
</dbReference>
<reference evidence="2 3" key="1">
    <citation type="submission" date="2024-05" db="EMBL/GenBank/DDBJ databases">
        <title>Genome sequencing and assembly of Indian major carp, Cirrhinus mrigala (Hamilton, 1822).</title>
        <authorList>
            <person name="Mohindra V."/>
            <person name="Chowdhury L.M."/>
            <person name="Lal K."/>
            <person name="Jena J.K."/>
        </authorList>
    </citation>
    <scope>NUCLEOTIDE SEQUENCE [LARGE SCALE GENOMIC DNA]</scope>
    <source>
        <strain evidence="2">CM1030</strain>
        <tissue evidence="2">Blood</tissue>
    </source>
</reference>
<protein>
    <submittedName>
        <fullName evidence="2">Uncharacterized protein</fullName>
    </submittedName>
</protein>
<dbReference type="Proteomes" id="UP001529510">
    <property type="component" value="Unassembled WGS sequence"/>
</dbReference>
<keyword evidence="1" id="KW-0812">Transmembrane</keyword>
<organism evidence="2 3">
    <name type="scientific">Cirrhinus mrigala</name>
    <name type="common">Mrigala</name>
    <dbReference type="NCBI Taxonomy" id="683832"/>
    <lineage>
        <taxon>Eukaryota</taxon>
        <taxon>Metazoa</taxon>
        <taxon>Chordata</taxon>
        <taxon>Craniata</taxon>
        <taxon>Vertebrata</taxon>
        <taxon>Euteleostomi</taxon>
        <taxon>Actinopterygii</taxon>
        <taxon>Neopterygii</taxon>
        <taxon>Teleostei</taxon>
        <taxon>Ostariophysi</taxon>
        <taxon>Cypriniformes</taxon>
        <taxon>Cyprinidae</taxon>
        <taxon>Labeoninae</taxon>
        <taxon>Labeonini</taxon>
        <taxon>Cirrhinus</taxon>
    </lineage>
</organism>
<evidence type="ECO:0000313" key="3">
    <source>
        <dbReference type="Proteomes" id="UP001529510"/>
    </source>
</evidence>
<keyword evidence="3" id="KW-1185">Reference proteome</keyword>
<feature type="non-terminal residue" evidence="2">
    <location>
        <position position="67"/>
    </location>
</feature>
<sequence>MNPQDIKDLEEFRAKNQRLLKLWVGRLLFYSSALYLITCLCVYYLYFPEQWSARLITALPLLAFPAL</sequence>
<comment type="caution">
    <text evidence="2">The sequence shown here is derived from an EMBL/GenBank/DDBJ whole genome shotgun (WGS) entry which is preliminary data.</text>
</comment>
<accession>A0ABD0QXS2</accession>
<name>A0ABD0QXS2_CIRMR</name>
<evidence type="ECO:0000256" key="1">
    <source>
        <dbReference type="SAM" id="Phobius"/>
    </source>
</evidence>
<keyword evidence="1" id="KW-1133">Transmembrane helix</keyword>
<keyword evidence="1" id="KW-0472">Membrane</keyword>